<evidence type="ECO:0000313" key="4">
    <source>
        <dbReference type="EMBL" id="CUO86106.1"/>
    </source>
</evidence>
<evidence type="ECO:0000259" key="3">
    <source>
        <dbReference type="Pfam" id="PF13518"/>
    </source>
</evidence>
<gene>
    <name evidence="4" type="ORF">ERS852470_03574</name>
</gene>
<feature type="coiled-coil region" evidence="2">
    <location>
        <begin position="193"/>
        <end position="220"/>
    </location>
</feature>
<dbReference type="RefSeq" id="WP_055277958.1">
    <property type="nucleotide sequence ID" value="NZ_CYZV01000069.1"/>
</dbReference>
<dbReference type="OrthoDB" id="9797531at2"/>
<dbReference type="EMBL" id="CYZV01000069">
    <property type="protein sequence ID" value="CUO86106.1"/>
    <property type="molecule type" value="Genomic_DNA"/>
</dbReference>
<name>A0A174IIY6_9CLOT</name>
<dbReference type="PANTHER" id="PTHR33795">
    <property type="entry name" value="INSERTION ELEMENT IS150 PROTEIN INSJ"/>
    <property type="match status" value="1"/>
</dbReference>
<dbReference type="Pfam" id="PF13518">
    <property type="entry name" value="HTH_28"/>
    <property type="match status" value="2"/>
</dbReference>
<dbReference type="InterPro" id="IPR010921">
    <property type="entry name" value="Trp_repressor/repl_initiator"/>
</dbReference>
<dbReference type="Gene3D" id="1.10.10.10">
    <property type="entry name" value="Winged helix-like DNA-binding domain superfamily/Winged helix DNA-binding domain"/>
    <property type="match status" value="3"/>
</dbReference>
<keyword evidence="2" id="KW-0175">Coiled coil</keyword>
<dbReference type="PANTHER" id="PTHR33795:SF1">
    <property type="entry name" value="INSERTION ELEMENT IS150 PROTEIN INSJ"/>
    <property type="match status" value="1"/>
</dbReference>
<dbReference type="InterPro" id="IPR052057">
    <property type="entry name" value="IS150/IS1296_orfA-like"/>
</dbReference>
<dbReference type="InterPro" id="IPR036388">
    <property type="entry name" value="WH-like_DNA-bd_sf"/>
</dbReference>
<reference evidence="4 5" key="1">
    <citation type="submission" date="2015-09" db="EMBL/GenBank/DDBJ databases">
        <authorList>
            <consortium name="Pathogen Informatics"/>
        </authorList>
    </citation>
    <scope>NUCLEOTIDE SEQUENCE [LARGE SCALE GENOMIC DNA]</scope>
    <source>
        <strain evidence="4 5">2789STDY5834855</strain>
    </source>
</reference>
<feature type="domain" description="Insertion element IS150 protein InsJ-like helix-turn-helix" evidence="3">
    <location>
        <begin position="133"/>
        <end position="185"/>
    </location>
</feature>
<evidence type="ECO:0000313" key="5">
    <source>
        <dbReference type="Proteomes" id="UP000095558"/>
    </source>
</evidence>
<comment type="similarity">
    <text evidence="1">Belongs to the IS150/IS1296 orfA family.</text>
</comment>
<dbReference type="Proteomes" id="UP000095558">
    <property type="component" value="Unassembled WGS sequence"/>
</dbReference>
<dbReference type="GO" id="GO:0043565">
    <property type="term" value="F:sequence-specific DNA binding"/>
    <property type="evidence" value="ECO:0007669"/>
    <property type="project" value="InterPro"/>
</dbReference>
<evidence type="ECO:0000256" key="2">
    <source>
        <dbReference type="SAM" id="Coils"/>
    </source>
</evidence>
<dbReference type="InterPro" id="IPR055247">
    <property type="entry name" value="InsJ-like_HTH"/>
</dbReference>
<dbReference type="SUPFAM" id="SSF48295">
    <property type="entry name" value="TrpR-like"/>
    <property type="match status" value="3"/>
</dbReference>
<proteinExistence type="inferred from homology"/>
<sequence>MGRKAKISYEIKFKFIEKYLNGNISQIGIARELGLHPSSIQGWIRKYKAFGPEGLKTIKKNTHYSSELKLSAVKDYINGKGSLADISLKYNLSCTGILTQWINKYNKCHKTCKSHNNKGDHIMTNGRKTTYEERIEIVAFCIANANDYNLTANKYKVSYQQVYTWINKYNRGGYEALVDRRGKRKKLEDLSESEKIAAQLKLLESENRRLKMENDFLKKLDEIERR</sequence>
<dbReference type="AlphaFoldDB" id="A0A174IIY6"/>
<accession>A0A174IIY6</accession>
<feature type="domain" description="Insertion element IS150 protein InsJ-like helix-turn-helix" evidence="3">
    <location>
        <begin position="14"/>
        <end position="59"/>
    </location>
</feature>
<protein>
    <submittedName>
        <fullName evidence="4">Transposase</fullName>
    </submittedName>
</protein>
<evidence type="ECO:0000256" key="1">
    <source>
        <dbReference type="ARBA" id="ARBA00038232"/>
    </source>
</evidence>
<organism evidence="4 5">
    <name type="scientific">Clostridium disporicum</name>
    <dbReference type="NCBI Taxonomy" id="84024"/>
    <lineage>
        <taxon>Bacteria</taxon>
        <taxon>Bacillati</taxon>
        <taxon>Bacillota</taxon>
        <taxon>Clostridia</taxon>
        <taxon>Eubacteriales</taxon>
        <taxon>Clostridiaceae</taxon>
        <taxon>Clostridium</taxon>
    </lineage>
</organism>